<feature type="non-terminal residue" evidence="1">
    <location>
        <position position="1"/>
    </location>
</feature>
<gene>
    <name evidence="1" type="ORF">GSTENG00007681001</name>
</gene>
<reference evidence="1" key="2">
    <citation type="submission" date="2004-02" db="EMBL/GenBank/DDBJ databases">
        <authorList>
            <consortium name="Genoscope"/>
            <consortium name="Whitehead Institute Centre for Genome Research"/>
        </authorList>
    </citation>
    <scope>NUCLEOTIDE SEQUENCE</scope>
</reference>
<dbReference type="KEGG" id="tng:GSTEN00007681G001"/>
<sequence>KVLLCENRLISCKFRELDVPLVLWPPMIPHGELVNCGLGHMFLITNDADLMKMQTKRRDGCPSGAAGPGEAAPLGLAAGRERCVTTPVEVKVTTRLEEIGAGRGCGRELCVNRAQRPAP</sequence>
<comment type="caution">
    <text evidence="1">The sequence shown here is derived from an EMBL/GenBank/DDBJ whole genome shotgun (WGS) entry which is preliminary data.</text>
</comment>
<evidence type="ECO:0000313" key="1">
    <source>
        <dbReference type="EMBL" id="CAF92473.1"/>
    </source>
</evidence>
<reference evidence="1" key="1">
    <citation type="journal article" date="2004" name="Nature">
        <title>Genome duplication in the teleost fish Tetraodon nigroviridis reveals the early vertebrate proto-karyotype.</title>
        <authorList>
            <person name="Jaillon O."/>
            <person name="Aury J.-M."/>
            <person name="Brunet F."/>
            <person name="Petit J.-L."/>
            <person name="Stange-Thomann N."/>
            <person name="Mauceli E."/>
            <person name="Bouneau L."/>
            <person name="Fischer C."/>
            <person name="Ozouf-Costaz C."/>
            <person name="Bernot A."/>
            <person name="Nicaud S."/>
            <person name="Jaffe D."/>
            <person name="Fisher S."/>
            <person name="Lutfalla G."/>
            <person name="Dossat C."/>
            <person name="Segurens B."/>
            <person name="Dasilva C."/>
            <person name="Salanoubat M."/>
            <person name="Levy M."/>
            <person name="Boudet N."/>
            <person name="Castellano S."/>
            <person name="Anthouard V."/>
            <person name="Jubin C."/>
            <person name="Castelli V."/>
            <person name="Katinka M."/>
            <person name="Vacherie B."/>
            <person name="Biemont C."/>
            <person name="Skalli Z."/>
            <person name="Cattolico L."/>
            <person name="Poulain J."/>
            <person name="De Berardinis V."/>
            <person name="Cruaud C."/>
            <person name="Duprat S."/>
            <person name="Brottier P."/>
            <person name="Coutanceau J.-P."/>
            <person name="Gouzy J."/>
            <person name="Parra G."/>
            <person name="Lardier G."/>
            <person name="Chapple C."/>
            <person name="McKernan K.J."/>
            <person name="McEwan P."/>
            <person name="Bosak S."/>
            <person name="Kellis M."/>
            <person name="Volff J.-N."/>
            <person name="Guigo R."/>
            <person name="Zody M.C."/>
            <person name="Mesirov J."/>
            <person name="Lindblad-Toh K."/>
            <person name="Birren B."/>
            <person name="Nusbaum C."/>
            <person name="Kahn D."/>
            <person name="Robinson-Rechavi M."/>
            <person name="Laudet V."/>
            <person name="Schachter V."/>
            <person name="Quetier F."/>
            <person name="Saurin W."/>
            <person name="Scarpelli C."/>
            <person name="Wincker P."/>
            <person name="Lander E.S."/>
            <person name="Weissenbach J."/>
            <person name="Roest Crollius H."/>
        </authorList>
    </citation>
    <scope>NUCLEOTIDE SEQUENCE [LARGE SCALE GENOMIC DNA]</scope>
</reference>
<proteinExistence type="predicted"/>
<dbReference type="AlphaFoldDB" id="Q4T3Q9"/>
<dbReference type="EMBL" id="CAAE01009939">
    <property type="protein sequence ID" value="CAF92473.1"/>
    <property type="molecule type" value="Genomic_DNA"/>
</dbReference>
<name>Q4T3Q9_TETNG</name>
<protein>
    <submittedName>
        <fullName evidence="1">(spotted green pufferfish) hypothetical protein</fullName>
    </submittedName>
</protein>
<organism evidence="1">
    <name type="scientific">Tetraodon nigroviridis</name>
    <name type="common">Spotted green pufferfish</name>
    <name type="synonym">Chelonodon nigroviridis</name>
    <dbReference type="NCBI Taxonomy" id="99883"/>
    <lineage>
        <taxon>Eukaryota</taxon>
        <taxon>Metazoa</taxon>
        <taxon>Chordata</taxon>
        <taxon>Craniata</taxon>
        <taxon>Vertebrata</taxon>
        <taxon>Euteleostomi</taxon>
        <taxon>Actinopterygii</taxon>
        <taxon>Neopterygii</taxon>
        <taxon>Teleostei</taxon>
        <taxon>Neoteleostei</taxon>
        <taxon>Acanthomorphata</taxon>
        <taxon>Eupercaria</taxon>
        <taxon>Tetraodontiformes</taxon>
        <taxon>Tetradontoidea</taxon>
        <taxon>Tetraodontidae</taxon>
        <taxon>Tetraodon</taxon>
    </lineage>
</organism>
<accession>Q4T3Q9</accession>